<dbReference type="Proteomes" id="UP000076715">
    <property type="component" value="Unassembled WGS sequence"/>
</dbReference>
<dbReference type="InterPro" id="IPR006076">
    <property type="entry name" value="FAD-dep_OxRdtase"/>
</dbReference>
<dbReference type="GO" id="GO:0008115">
    <property type="term" value="F:sarcosine oxidase activity"/>
    <property type="evidence" value="ECO:0007669"/>
    <property type="project" value="TreeGrafter"/>
</dbReference>
<evidence type="ECO:0000313" key="7">
    <source>
        <dbReference type="Proteomes" id="UP000076715"/>
    </source>
</evidence>
<proteinExistence type="predicted"/>
<organism evidence="6 7">
    <name type="scientific">Aquimarina aggregata</name>
    <dbReference type="NCBI Taxonomy" id="1642818"/>
    <lineage>
        <taxon>Bacteria</taxon>
        <taxon>Pseudomonadati</taxon>
        <taxon>Bacteroidota</taxon>
        <taxon>Flavobacteriia</taxon>
        <taxon>Flavobacteriales</taxon>
        <taxon>Flavobacteriaceae</taxon>
        <taxon>Aquimarina</taxon>
    </lineage>
</organism>
<dbReference type="AlphaFoldDB" id="A0A162FB69"/>
<dbReference type="PANTHER" id="PTHR10961:SF7">
    <property type="entry name" value="FAD DEPENDENT OXIDOREDUCTASE DOMAIN-CONTAINING PROTEIN"/>
    <property type="match status" value="1"/>
</dbReference>
<name>A0A162FB69_9FLAO</name>
<keyword evidence="4" id="KW-0560">Oxidoreductase</keyword>
<evidence type="ECO:0000256" key="3">
    <source>
        <dbReference type="ARBA" id="ARBA00022827"/>
    </source>
</evidence>
<dbReference type="RefSeq" id="WP_066314232.1">
    <property type="nucleotide sequence ID" value="NZ_LQRT01000013.1"/>
</dbReference>
<dbReference type="OrthoDB" id="9801699at2"/>
<keyword evidence="7" id="KW-1185">Reference proteome</keyword>
<evidence type="ECO:0000259" key="5">
    <source>
        <dbReference type="Pfam" id="PF01266"/>
    </source>
</evidence>
<dbReference type="Gene3D" id="3.30.9.10">
    <property type="entry name" value="D-Amino Acid Oxidase, subunit A, domain 2"/>
    <property type="match status" value="1"/>
</dbReference>
<keyword evidence="3" id="KW-0274">FAD</keyword>
<dbReference type="PANTHER" id="PTHR10961">
    <property type="entry name" value="PEROXISOMAL SARCOSINE OXIDASE"/>
    <property type="match status" value="1"/>
</dbReference>
<keyword evidence="2" id="KW-0285">Flavoprotein</keyword>
<comment type="cofactor">
    <cofactor evidence="1">
        <name>FAD</name>
        <dbReference type="ChEBI" id="CHEBI:57692"/>
    </cofactor>
</comment>
<evidence type="ECO:0000256" key="2">
    <source>
        <dbReference type="ARBA" id="ARBA00022630"/>
    </source>
</evidence>
<dbReference type="SUPFAM" id="SSF51905">
    <property type="entry name" value="FAD/NAD(P)-binding domain"/>
    <property type="match status" value="1"/>
</dbReference>
<dbReference type="InterPro" id="IPR045170">
    <property type="entry name" value="MTOX"/>
</dbReference>
<dbReference type="Pfam" id="PF01266">
    <property type="entry name" value="DAO"/>
    <property type="match status" value="1"/>
</dbReference>
<evidence type="ECO:0000256" key="4">
    <source>
        <dbReference type="ARBA" id="ARBA00023002"/>
    </source>
</evidence>
<dbReference type="EMBL" id="LQRT01000013">
    <property type="protein sequence ID" value="KZS40586.1"/>
    <property type="molecule type" value="Genomic_DNA"/>
</dbReference>
<reference evidence="6 7" key="1">
    <citation type="submission" date="2016-01" db="EMBL/GenBank/DDBJ databases">
        <title>The draft genome sequence of Aquimarina sp. RZW4-3-2.</title>
        <authorList>
            <person name="Wang Y."/>
        </authorList>
    </citation>
    <scope>NUCLEOTIDE SEQUENCE [LARGE SCALE GENOMIC DNA]</scope>
    <source>
        <strain evidence="6 7">RZW4-3-2</strain>
    </source>
</reference>
<dbReference type="STRING" id="1642818.AWE51_06465"/>
<feature type="domain" description="FAD dependent oxidoreductase" evidence="5">
    <location>
        <begin position="3"/>
        <end position="397"/>
    </location>
</feature>
<comment type="caution">
    <text evidence="6">The sequence shown here is derived from an EMBL/GenBank/DDBJ whole genome shotgun (WGS) entry which is preliminary data.</text>
</comment>
<protein>
    <recommendedName>
        <fullName evidence="5">FAD dependent oxidoreductase domain-containing protein</fullName>
    </recommendedName>
</protein>
<sequence>MEKIVVIGGGLMGSSVAWKLVDRDAKVVMIEQQGQNYFKGSSIGNTRIARSLGPKKDVFSYAHNKTIQEVTRLLEYLNEEEPKQQHTIDEIYSTSPVSYLYHKNEYAKIEKLRFKKQKKDFNRASPSSSFRKFGMSIPDDTILVREKRQYSGTLNPTELLKKLRSGIEKKGGEIKYEHQVVGLVKKDDIFEVSVLNMKTQKNHKLKAKKVVVCSGAYTVNVLKEFAPYFNKIISPKKVVLSFFKITDDRYGQLSEVEKEALFNSLPFFSQIKQEYFAMISELKEGVSPIIKAGGHQRRRNIHDLEKIWDEKPQKKELKWIKKQFKKHLEMLEIYVSKKDIEEVKSYNCVYSETRTKTPIVTHIFNKYGVLDTNIAVVGGMSGIGAKGCLCYGLLASDLLLGKNDKPDKMYKKMTKAFGNPSVNLYTKRIKPGRLF</sequence>
<dbReference type="InterPro" id="IPR036188">
    <property type="entry name" value="FAD/NAD-bd_sf"/>
</dbReference>
<dbReference type="Gene3D" id="3.50.50.60">
    <property type="entry name" value="FAD/NAD(P)-binding domain"/>
    <property type="match status" value="1"/>
</dbReference>
<gene>
    <name evidence="6" type="ORF">AWE51_06465</name>
</gene>
<accession>A0A162FB69</accession>
<dbReference type="GO" id="GO:0050660">
    <property type="term" value="F:flavin adenine dinucleotide binding"/>
    <property type="evidence" value="ECO:0007669"/>
    <property type="project" value="InterPro"/>
</dbReference>
<evidence type="ECO:0000313" key="6">
    <source>
        <dbReference type="EMBL" id="KZS40586.1"/>
    </source>
</evidence>
<evidence type="ECO:0000256" key="1">
    <source>
        <dbReference type="ARBA" id="ARBA00001974"/>
    </source>
</evidence>